<dbReference type="RefSeq" id="WP_148908402.1">
    <property type="nucleotide sequence ID" value="NZ_VNHX01000008.1"/>
</dbReference>
<reference evidence="3 4" key="1">
    <citation type="submission" date="2019-07" db="EMBL/GenBank/DDBJ databases">
        <title>Genomic Encyclopedia of Archaeal and Bacterial Type Strains, Phase II (KMG-II): from individual species to whole genera.</title>
        <authorList>
            <person name="Goeker M."/>
        </authorList>
    </citation>
    <scope>NUCLEOTIDE SEQUENCE [LARGE SCALE GENOMIC DNA]</scope>
    <source>
        <strain evidence="3 4">DSM 18850</strain>
    </source>
</reference>
<protein>
    <submittedName>
        <fullName evidence="3">Peptidoglycan/xylan/chitin deacetylase (PgdA/CDA1 family)</fullName>
    </submittedName>
</protein>
<dbReference type="Proteomes" id="UP000325105">
    <property type="component" value="Unassembled WGS sequence"/>
</dbReference>
<comment type="caution">
    <text evidence="3">The sequence shown here is derived from an EMBL/GenBank/DDBJ whole genome shotgun (WGS) entry which is preliminary data.</text>
</comment>
<dbReference type="PANTHER" id="PTHR10587">
    <property type="entry name" value="GLYCOSYL TRANSFERASE-RELATED"/>
    <property type="match status" value="1"/>
</dbReference>
<keyword evidence="1" id="KW-0812">Transmembrane</keyword>
<gene>
    <name evidence="3" type="ORF">BC792_10835</name>
</gene>
<dbReference type="Pfam" id="PF01522">
    <property type="entry name" value="Polysacc_deac_1"/>
    <property type="match status" value="1"/>
</dbReference>
<keyword evidence="4" id="KW-1185">Reference proteome</keyword>
<keyword evidence="1" id="KW-1133">Transmembrane helix</keyword>
<feature type="transmembrane region" description="Helical" evidence="1">
    <location>
        <begin position="30"/>
        <end position="53"/>
    </location>
</feature>
<accession>A0A5S5DK01</accession>
<dbReference type="Gene3D" id="3.20.20.370">
    <property type="entry name" value="Glycoside hydrolase/deacetylase"/>
    <property type="match status" value="1"/>
</dbReference>
<dbReference type="GO" id="GO:0016810">
    <property type="term" value="F:hydrolase activity, acting on carbon-nitrogen (but not peptide) bonds"/>
    <property type="evidence" value="ECO:0007669"/>
    <property type="project" value="InterPro"/>
</dbReference>
<name>A0A5S5DK01_9SPHI</name>
<dbReference type="InterPro" id="IPR050248">
    <property type="entry name" value="Polysacc_deacetylase_ArnD"/>
</dbReference>
<feature type="domain" description="NodB homology" evidence="2">
    <location>
        <begin position="67"/>
        <end position="244"/>
    </location>
</feature>
<dbReference type="OrthoDB" id="9812065at2"/>
<dbReference type="SUPFAM" id="SSF88713">
    <property type="entry name" value="Glycoside hydrolase/deacetylase"/>
    <property type="match status" value="1"/>
</dbReference>
<proteinExistence type="predicted"/>
<dbReference type="CDD" id="cd10917">
    <property type="entry name" value="CE4_NodB_like_6s_7s"/>
    <property type="match status" value="1"/>
</dbReference>
<evidence type="ECO:0000313" key="3">
    <source>
        <dbReference type="EMBL" id="TYP95944.1"/>
    </source>
</evidence>
<organism evidence="3 4">
    <name type="scientific">Sphingobacterium allocomposti</name>
    <dbReference type="NCBI Taxonomy" id="415956"/>
    <lineage>
        <taxon>Bacteria</taxon>
        <taxon>Pseudomonadati</taxon>
        <taxon>Bacteroidota</taxon>
        <taxon>Sphingobacteriia</taxon>
        <taxon>Sphingobacteriales</taxon>
        <taxon>Sphingobacteriaceae</taxon>
        <taxon>Sphingobacterium</taxon>
    </lineage>
</organism>
<keyword evidence="1" id="KW-0472">Membrane</keyword>
<dbReference type="GO" id="GO:0005975">
    <property type="term" value="P:carbohydrate metabolic process"/>
    <property type="evidence" value="ECO:0007669"/>
    <property type="project" value="InterPro"/>
</dbReference>
<dbReference type="PROSITE" id="PS51677">
    <property type="entry name" value="NODB"/>
    <property type="match status" value="1"/>
</dbReference>
<evidence type="ECO:0000313" key="4">
    <source>
        <dbReference type="Proteomes" id="UP000325105"/>
    </source>
</evidence>
<dbReference type="InterPro" id="IPR011330">
    <property type="entry name" value="Glyco_hydro/deAcase_b/a-brl"/>
</dbReference>
<sequence>MLKHAVLFPFFLVIGVLALLHAIWQGSFGWLAFVCCAGVGITAWGAFDIRLGYFTETFYRKKHLSSKLVALTFDDGPTAHTAQILELLQQHGAKATFFCVGKQLLVYPEVLKEIVHQGHTVGNHTFSHSRSFGFLNETQVKEEIGRTDEVIRNLLGRSPKFFRPPFGVTNPSVAKAVKYTKHQVIGWSNRSLDTITFDEGKIFERVCRKLTPGDIILFHDTSPRTVDVLRRLLPYLQKEGYTCVSVDVLLNLYPYDT</sequence>
<dbReference type="EMBL" id="VNHX01000008">
    <property type="protein sequence ID" value="TYP95944.1"/>
    <property type="molecule type" value="Genomic_DNA"/>
</dbReference>
<dbReference type="AlphaFoldDB" id="A0A5S5DK01"/>
<dbReference type="InterPro" id="IPR002509">
    <property type="entry name" value="NODB_dom"/>
</dbReference>
<evidence type="ECO:0000256" key="1">
    <source>
        <dbReference type="SAM" id="Phobius"/>
    </source>
</evidence>
<feature type="transmembrane region" description="Helical" evidence="1">
    <location>
        <begin position="7"/>
        <end position="24"/>
    </location>
</feature>
<evidence type="ECO:0000259" key="2">
    <source>
        <dbReference type="PROSITE" id="PS51677"/>
    </source>
</evidence>